<proteinExistence type="predicted"/>
<evidence type="ECO:0000259" key="10">
    <source>
        <dbReference type="Pfam" id="PF13206"/>
    </source>
</evidence>
<name>A0A1J0R980_9TRYP</name>
<evidence type="ECO:0000256" key="6">
    <source>
        <dbReference type="ARBA" id="ARBA00023136"/>
    </source>
</evidence>
<evidence type="ECO:0000256" key="4">
    <source>
        <dbReference type="ARBA" id="ARBA00022622"/>
    </source>
</evidence>
<sequence length="303" mass="33092">MTLSDTEWQKKFLKGDNQKILCSDSEHRDKQTPDCWSKHWDDWADARLFLTQPGQIQERIKKSELNKLQGAARHLARLKIEQLLDNSLTLKADADQLQDAIEKGAKEKVDDKINEAIYGVSKGKGEFERGSGGNKGAATVNACANDGAIDTKQPAAYAMMCLTLEKNSGGDDPKAVYGGQGDEDWPVGQTDVKKTYEKVEKHCIGSAPQPITPELLRSAVANIKSQRRMHSDRGYLGYTANGKCTGSQHAGSGKTDGGMTKSTGTTRTDSKDYYKYRRRSLQNSGRGESVGAGHIASTNTSST</sequence>
<dbReference type="Pfam" id="PF13206">
    <property type="entry name" value="VSG_B"/>
    <property type="match status" value="1"/>
</dbReference>
<organism evidence="11">
    <name type="scientific">Trypanosoma brucei</name>
    <dbReference type="NCBI Taxonomy" id="5691"/>
    <lineage>
        <taxon>Eukaryota</taxon>
        <taxon>Discoba</taxon>
        <taxon>Euglenozoa</taxon>
        <taxon>Kinetoplastea</taxon>
        <taxon>Metakinetoplastina</taxon>
        <taxon>Trypanosomatida</taxon>
        <taxon>Trypanosomatidae</taxon>
        <taxon>Trypanosoma</taxon>
    </lineage>
</organism>
<evidence type="ECO:0000256" key="1">
    <source>
        <dbReference type="ARBA" id="ARBA00002523"/>
    </source>
</evidence>
<protein>
    <submittedName>
        <fullName evidence="11">Variant surface glycoprotein 1125.2875</fullName>
    </submittedName>
</protein>
<evidence type="ECO:0000313" key="11">
    <source>
        <dbReference type="EMBL" id="APD74290.1"/>
    </source>
</evidence>
<reference evidence="11" key="1">
    <citation type="submission" date="2016-08" db="EMBL/GenBank/DDBJ databases">
        <title>VSG repertoire of Trypanosoma brucei EATRO 1125.</title>
        <authorList>
            <person name="Cross G.A."/>
        </authorList>
    </citation>
    <scope>NUCLEOTIDE SEQUENCE</scope>
    <source>
        <strain evidence="11">EATRO 1125</strain>
    </source>
</reference>
<evidence type="ECO:0000256" key="7">
    <source>
        <dbReference type="ARBA" id="ARBA00023180"/>
    </source>
</evidence>
<keyword evidence="4" id="KW-0336">GPI-anchor</keyword>
<comment type="subcellular location">
    <subcellularLocation>
        <location evidence="2">Cell membrane</location>
        <topology evidence="2">Lipid-anchor</topology>
        <topology evidence="2">GPI-anchor</topology>
    </subcellularLocation>
</comment>
<evidence type="ECO:0000256" key="3">
    <source>
        <dbReference type="ARBA" id="ARBA00022475"/>
    </source>
</evidence>
<keyword evidence="8" id="KW-0449">Lipoprotein</keyword>
<keyword evidence="7" id="KW-0325">Glycoprotein</keyword>
<keyword evidence="3" id="KW-1003">Cell membrane</keyword>
<evidence type="ECO:0000256" key="2">
    <source>
        <dbReference type="ARBA" id="ARBA00004609"/>
    </source>
</evidence>
<evidence type="ECO:0000256" key="9">
    <source>
        <dbReference type="SAM" id="MobiDB-lite"/>
    </source>
</evidence>
<dbReference type="GO" id="GO:0005886">
    <property type="term" value="C:plasma membrane"/>
    <property type="evidence" value="ECO:0007669"/>
    <property type="project" value="UniProtKB-SubCell"/>
</dbReference>
<accession>A0A1J0R980</accession>
<dbReference type="GO" id="GO:0098552">
    <property type="term" value="C:side of membrane"/>
    <property type="evidence" value="ECO:0007669"/>
    <property type="project" value="UniProtKB-KW"/>
</dbReference>
<dbReference type="AlphaFoldDB" id="A0A1J0R980"/>
<comment type="function">
    <text evidence="1">VSG forms a coat on the surface of the parasite. The trypanosome evades the immune response of the host by expressing a series of antigenically distinct VSGs from an estimated 1000 VSG genes.</text>
</comment>
<evidence type="ECO:0000256" key="5">
    <source>
        <dbReference type="ARBA" id="ARBA00022729"/>
    </source>
</evidence>
<dbReference type="EMBL" id="KX700334">
    <property type="protein sequence ID" value="APD74290.1"/>
    <property type="molecule type" value="Genomic_DNA"/>
</dbReference>
<keyword evidence="6" id="KW-0472">Membrane</keyword>
<dbReference type="InterPro" id="IPR025932">
    <property type="entry name" value="Trypano_VSG_B_N_dom"/>
</dbReference>
<keyword evidence="5" id="KW-0732">Signal</keyword>
<evidence type="ECO:0000256" key="8">
    <source>
        <dbReference type="ARBA" id="ARBA00023288"/>
    </source>
</evidence>
<feature type="domain" description="Trypanosome variant surface glycoprotein B-type N-terminal" evidence="10">
    <location>
        <begin position="1"/>
        <end position="251"/>
    </location>
</feature>
<feature type="region of interest" description="Disordered" evidence="9">
    <location>
        <begin position="241"/>
        <end position="303"/>
    </location>
</feature>